<gene>
    <name evidence="4" type="ORF">ENS29_09470</name>
</gene>
<dbReference type="PANTHER" id="PTHR43384:SF4">
    <property type="entry name" value="CELLULOSE BIOSYNTHESIS PROTEIN BCSQ-RELATED"/>
    <property type="match status" value="1"/>
</dbReference>
<sequence length="304" mass="33358">MMQVKRNSSNVIQLAPKRQSSESGSSFQRSKNRETRIIAITSGKGGVGKTNIVANLGIALVKLGQKVMILDADMGLGNLDILLGISPKFNLSHVAVGEKRISDIIVEGPGKILILPAASGIQELAQLSKAQTTHLLSELYRVLDPIDILLIDTAAGISSNVLHFNAISQEIIVVTSPEPTAITDAYAMMKILSLQYGARCFRLLVNMVNNIQEAHEVYRQLSLVADRFLDIRIEYLGHVFYDRNVVRGVKLQQVVTLSNPTTLASRCYESLAARVLESSELSFPMRDAKGFLKHLIANKMDFGQ</sequence>
<evidence type="ECO:0000256" key="3">
    <source>
        <dbReference type="SAM" id="MobiDB-lite"/>
    </source>
</evidence>
<dbReference type="PANTHER" id="PTHR43384">
    <property type="entry name" value="SEPTUM SITE-DETERMINING PROTEIN MIND HOMOLOG, CHLOROPLASTIC-RELATED"/>
    <property type="match status" value="1"/>
</dbReference>
<name>A0A7C4MMN0_9BACT</name>
<comment type="caution">
    <text evidence="4">The sequence shown here is derived from an EMBL/GenBank/DDBJ whole genome shotgun (WGS) entry which is preliminary data.</text>
</comment>
<dbReference type="InterPro" id="IPR033756">
    <property type="entry name" value="YlxH/NBP35"/>
</dbReference>
<dbReference type="Gene3D" id="3.40.50.300">
    <property type="entry name" value="P-loop containing nucleotide triphosphate hydrolases"/>
    <property type="match status" value="1"/>
</dbReference>
<protein>
    <submittedName>
        <fullName evidence="4">MinD/ParA family protein</fullName>
    </submittedName>
</protein>
<keyword evidence="1" id="KW-0547">Nucleotide-binding</keyword>
<reference evidence="4" key="1">
    <citation type="journal article" date="2020" name="mSystems">
        <title>Genome- and Community-Level Interaction Insights into Carbon Utilization and Element Cycling Functions of Hydrothermarchaeota in Hydrothermal Sediment.</title>
        <authorList>
            <person name="Zhou Z."/>
            <person name="Liu Y."/>
            <person name="Xu W."/>
            <person name="Pan J."/>
            <person name="Luo Z.H."/>
            <person name="Li M."/>
        </authorList>
    </citation>
    <scope>NUCLEOTIDE SEQUENCE [LARGE SCALE GENOMIC DNA]</scope>
    <source>
        <strain evidence="4">SpSt-477</strain>
    </source>
</reference>
<dbReference type="Pfam" id="PF10609">
    <property type="entry name" value="ParA"/>
    <property type="match status" value="1"/>
</dbReference>
<dbReference type="GO" id="GO:0005524">
    <property type="term" value="F:ATP binding"/>
    <property type="evidence" value="ECO:0007669"/>
    <property type="project" value="UniProtKB-KW"/>
</dbReference>
<accession>A0A7C4MMN0</accession>
<dbReference type="InterPro" id="IPR033875">
    <property type="entry name" value="FlhG"/>
</dbReference>
<dbReference type="GO" id="GO:0051782">
    <property type="term" value="P:negative regulation of cell division"/>
    <property type="evidence" value="ECO:0007669"/>
    <property type="project" value="TreeGrafter"/>
</dbReference>
<dbReference type="SUPFAM" id="SSF52540">
    <property type="entry name" value="P-loop containing nucleoside triphosphate hydrolases"/>
    <property type="match status" value="1"/>
</dbReference>
<feature type="compositionally biased region" description="Polar residues" evidence="3">
    <location>
        <begin position="1"/>
        <end position="12"/>
    </location>
</feature>
<dbReference type="PIRSF" id="PIRSF003092">
    <property type="entry name" value="MinD"/>
    <property type="match status" value="1"/>
</dbReference>
<evidence type="ECO:0000313" key="4">
    <source>
        <dbReference type="EMBL" id="HGU33070.1"/>
    </source>
</evidence>
<evidence type="ECO:0000256" key="1">
    <source>
        <dbReference type="ARBA" id="ARBA00022741"/>
    </source>
</evidence>
<dbReference type="GO" id="GO:0009898">
    <property type="term" value="C:cytoplasmic side of plasma membrane"/>
    <property type="evidence" value="ECO:0007669"/>
    <property type="project" value="TreeGrafter"/>
</dbReference>
<feature type="region of interest" description="Disordered" evidence="3">
    <location>
        <begin position="1"/>
        <end position="30"/>
    </location>
</feature>
<evidence type="ECO:0000256" key="2">
    <source>
        <dbReference type="ARBA" id="ARBA00022840"/>
    </source>
</evidence>
<proteinExistence type="predicted"/>
<dbReference type="InterPro" id="IPR027417">
    <property type="entry name" value="P-loop_NTPase"/>
</dbReference>
<dbReference type="InterPro" id="IPR025501">
    <property type="entry name" value="MinD_FleN"/>
</dbReference>
<dbReference type="GO" id="GO:0016887">
    <property type="term" value="F:ATP hydrolysis activity"/>
    <property type="evidence" value="ECO:0007669"/>
    <property type="project" value="TreeGrafter"/>
</dbReference>
<dbReference type="InterPro" id="IPR050625">
    <property type="entry name" value="ParA/MinD_ATPase"/>
</dbReference>
<dbReference type="GO" id="GO:0005829">
    <property type="term" value="C:cytosol"/>
    <property type="evidence" value="ECO:0007669"/>
    <property type="project" value="TreeGrafter"/>
</dbReference>
<dbReference type="AlphaFoldDB" id="A0A7C4MMN0"/>
<dbReference type="EMBL" id="DSUH01000223">
    <property type="protein sequence ID" value="HGU33070.1"/>
    <property type="molecule type" value="Genomic_DNA"/>
</dbReference>
<keyword evidence="2" id="KW-0067">ATP-binding</keyword>
<organism evidence="4">
    <name type="scientific">Desulfatirhabdium butyrativorans</name>
    <dbReference type="NCBI Taxonomy" id="340467"/>
    <lineage>
        <taxon>Bacteria</taxon>
        <taxon>Pseudomonadati</taxon>
        <taxon>Thermodesulfobacteriota</taxon>
        <taxon>Desulfobacteria</taxon>
        <taxon>Desulfobacterales</taxon>
        <taxon>Desulfatirhabdiaceae</taxon>
        <taxon>Desulfatirhabdium</taxon>
    </lineage>
</organism>
<dbReference type="CDD" id="cd02038">
    <property type="entry name" value="FlhG-like"/>
    <property type="match status" value="1"/>
</dbReference>